<evidence type="ECO:0000313" key="1">
    <source>
        <dbReference type="EMBL" id="KAH8696540.1"/>
    </source>
</evidence>
<name>A0AAD4KTF8_9EURO</name>
<dbReference type="GeneID" id="70250851"/>
<comment type="caution">
    <text evidence="1">The sequence shown here is derived from an EMBL/GenBank/DDBJ whole genome shotgun (WGS) entry which is preliminary data.</text>
</comment>
<keyword evidence="2" id="KW-1185">Reference proteome</keyword>
<dbReference type="EMBL" id="JAJTJA010000007">
    <property type="protein sequence ID" value="KAH8696540.1"/>
    <property type="molecule type" value="Genomic_DNA"/>
</dbReference>
<accession>A0AAD4KTF8</accession>
<sequence>MTSSSKMQQISLEATKSITDPISTIDTAHSDRNAERDAYDTAILRFISDMNLSSMYAEKVSPYPILMPRSFLEDIEKFQDILFIAVSNILDRWWEDSEADFPRRMPLEPHEESVLKWVHERSKQGLMQHYNERPLHWRPDILLPEAGHSNANLPFKICEINARSPFNSMIKSICMFKAVASSNTALPDGLEPASSADRMVDRLVSLFKPDFPLHVIWHEGITDPIDAFSSFYKKRTGNIPRVVHMTDLRLVPDSSSPTGHILCCVAAASADVQGIVSGTGEPLERIYQVGLQMSHRDYSSLSLEMLQQLAMDGICDLRNIFLVSDKRMLGIIMQELDSLVHKHNVLTPDQAEILRQGIVHTILPGSEDIVQLLRQIREGSVSKDSYLLKPARGHRGMGILLGKDLGREEFESLLRGLGDALLPADRIYVVQPFIEQALFGLRLSDDSEPQQCRMTGTYHAIGGCFAELGVWRADSERICSRFHGAFSIPAVVPR</sequence>
<protein>
    <submittedName>
        <fullName evidence="1">Uncharacterized protein</fullName>
    </submittedName>
</protein>
<proteinExistence type="predicted"/>
<gene>
    <name evidence="1" type="ORF">BGW36DRAFT_428545</name>
</gene>
<dbReference type="Proteomes" id="UP001201262">
    <property type="component" value="Unassembled WGS sequence"/>
</dbReference>
<evidence type="ECO:0000313" key="2">
    <source>
        <dbReference type="Proteomes" id="UP001201262"/>
    </source>
</evidence>
<organism evidence="1 2">
    <name type="scientific">Talaromyces proteolyticus</name>
    <dbReference type="NCBI Taxonomy" id="1131652"/>
    <lineage>
        <taxon>Eukaryota</taxon>
        <taxon>Fungi</taxon>
        <taxon>Dikarya</taxon>
        <taxon>Ascomycota</taxon>
        <taxon>Pezizomycotina</taxon>
        <taxon>Eurotiomycetes</taxon>
        <taxon>Eurotiomycetidae</taxon>
        <taxon>Eurotiales</taxon>
        <taxon>Trichocomaceae</taxon>
        <taxon>Talaromyces</taxon>
        <taxon>Talaromyces sect. Bacilispori</taxon>
    </lineage>
</organism>
<reference evidence="1" key="1">
    <citation type="submission" date="2021-12" db="EMBL/GenBank/DDBJ databases">
        <title>Convergent genome expansion in fungi linked to evolution of root-endophyte symbiosis.</title>
        <authorList>
            <consortium name="DOE Joint Genome Institute"/>
            <person name="Ke Y.-H."/>
            <person name="Bonito G."/>
            <person name="Liao H.-L."/>
            <person name="Looney B."/>
            <person name="Rojas-Flechas A."/>
            <person name="Nash J."/>
            <person name="Hameed K."/>
            <person name="Schadt C."/>
            <person name="Martin F."/>
            <person name="Crous P.W."/>
            <person name="Miettinen O."/>
            <person name="Magnuson J.K."/>
            <person name="Labbe J."/>
            <person name="Jacobson D."/>
            <person name="Doktycz M.J."/>
            <person name="Veneault-Fourrey C."/>
            <person name="Kuo A."/>
            <person name="Mondo S."/>
            <person name="Calhoun S."/>
            <person name="Riley R."/>
            <person name="Ohm R."/>
            <person name="LaButti K."/>
            <person name="Andreopoulos B."/>
            <person name="Pangilinan J."/>
            <person name="Nolan M."/>
            <person name="Tritt A."/>
            <person name="Clum A."/>
            <person name="Lipzen A."/>
            <person name="Daum C."/>
            <person name="Barry K."/>
            <person name="Grigoriev I.V."/>
            <person name="Vilgalys R."/>
        </authorList>
    </citation>
    <scope>NUCLEOTIDE SEQUENCE</scope>
    <source>
        <strain evidence="1">PMI_201</strain>
    </source>
</reference>
<dbReference type="AlphaFoldDB" id="A0AAD4KTF8"/>
<dbReference type="RefSeq" id="XP_046071476.1">
    <property type="nucleotide sequence ID" value="XM_046220564.1"/>
</dbReference>
<dbReference type="SUPFAM" id="SSF56059">
    <property type="entry name" value="Glutathione synthetase ATP-binding domain-like"/>
    <property type="match status" value="1"/>
</dbReference>